<dbReference type="STRING" id="1076256.A0A2H3AZH2"/>
<evidence type="ECO:0000313" key="1">
    <source>
        <dbReference type="EMBL" id="PBK59158.1"/>
    </source>
</evidence>
<organism evidence="1 2">
    <name type="scientific">Armillaria solidipes</name>
    <dbReference type="NCBI Taxonomy" id="1076256"/>
    <lineage>
        <taxon>Eukaryota</taxon>
        <taxon>Fungi</taxon>
        <taxon>Dikarya</taxon>
        <taxon>Basidiomycota</taxon>
        <taxon>Agaricomycotina</taxon>
        <taxon>Agaricomycetes</taxon>
        <taxon>Agaricomycetidae</taxon>
        <taxon>Agaricales</taxon>
        <taxon>Marasmiineae</taxon>
        <taxon>Physalacriaceae</taxon>
        <taxon>Armillaria</taxon>
    </lineage>
</organism>
<evidence type="ECO:0000313" key="2">
    <source>
        <dbReference type="Proteomes" id="UP000218334"/>
    </source>
</evidence>
<keyword evidence="2" id="KW-1185">Reference proteome</keyword>
<proteinExistence type="predicted"/>
<accession>A0A2H3AZH2</accession>
<dbReference type="AlphaFoldDB" id="A0A2H3AZH2"/>
<sequence>MPPPLYYLDLKKKHGAEEEEALTEECQCLRPSGLKVDTNDVFFDKDVFEGAKEKLGCYLEELPSEKGGWGTMDGPARDAACGRSVRDRLDDGCRCIYTDSSRESPQGCLRRTHRSDCTRIHHVSPSTTTSTTRPTAISTSNTWSTLPMDRRLTSSRQIPMRNDRFYARKYDCTARWNTWDDGWLCTRFVLYPATSEDRWDTQQLLNSAGSLAQTLCLSRASRWASPPSLMPLGVLTTAKSSVECQHNGKWWGERAREEDVLGISADRPPWRKGGKRSRAGNIRSFLPTVTSSRWIQDFDTQFNSSQFSAMIRCTLRDSPHWAVIAEMYTRMTLNYYIAA</sequence>
<dbReference type="EMBL" id="KZ293511">
    <property type="protein sequence ID" value="PBK59158.1"/>
    <property type="molecule type" value="Genomic_DNA"/>
</dbReference>
<reference evidence="2" key="1">
    <citation type="journal article" date="2017" name="Nat. Ecol. Evol.">
        <title>Genome expansion and lineage-specific genetic innovations in the forest pathogenic fungi Armillaria.</title>
        <authorList>
            <person name="Sipos G."/>
            <person name="Prasanna A.N."/>
            <person name="Walter M.C."/>
            <person name="O'Connor E."/>
            <person name="Balint B."/>
            <person name="Krizsan K."/>
            <person name="Kiss B."/>
            <person name="Hess J."/>
            <person name="Varga T."/>
            <person name="Slot J."/>
            <person name="Riley R."/>
            <person name="Boka B."/>
            <person name="Rigling D."/>
            <person name="Barry K."/>
            <person name="Lee J."/>
            <person name="Mihaltcheva S."/>
            <person name="LaButti K."/>
            <person name="Lipzen A."/>
            <person name="Waldron R."/>
            <person name="Moloney N.M."/>
            <person name="Sperisen C."/>
            <person name="Kredics L."/>
            <person name="Vagvoelgyi C."/>
            <person name="Patrignani A."/>
            <person name="Fitzpatrick D."/>
            <person name="Nagy I."/>
            <person name="Doyle S."/>
            <person name="Anderson J.B."/>
            <person name="Grigoriev I.V."/>
            <person name="Gueldener U."/>
            <person name="Muensterkoetter M."/>
            <person name="Nagy L.G."/>
        </authorList>
    </citation>
    <scope>NUCLEOTIDE SEQUENCE [LARGE SCALE GENOMIC DNA]</scope>
    <source>
        <strain evidence="2">28-4</strain>
    </source>
</reference>
<gene>
    <name evidence="1" type="ORF">ARMSODRAFT_1009853</name>
</gene>
<dbReference type="Proteomes" id="UP000218334">
    <property type="component" value="Unassembled WGS sequence"/>
</dbReference>
<protein>
    <submittedName>
        <fullName evidence="1">Uncharacterized protein</fullName>
    </submittedName>
</protein>
<name>A0A2H3AZH2_9AGAR</name>